<dbReference type="AlphaFoldDB" id="A0A7L1CPM2"/>
<keyword evidence="1" id="KW-0677">Repeat</keyword>
<dbReference type="Pfam" id="PF03607">
    <property type="entry name" value="DCX"/>
    <property type="match status" value="2"/>
</dbReference>
<dbReference type="InterPro" id="IPR003533">
    <property type="entry name" value="Doublecortin_dom"/>
</dbReference>
<dbReference type="Gene3D" id="3.10.20.230">
    <property type="entry name" value="Doublecortin domain"/>
    <property type="match status" value="2"/>
</dbReference>
<dbReference type="GO" id="GO:0005874">
    <property type="term" value="C:microtubule"/>
    <property type="evidence" value="ECO:0007669"/>
    <property type="project" value="TreeGrafter"/>
</dbReference>
<dbReference type="SUPFAM" id="SSF89837">
    <property type="entry name" value="Doublecortin (DC)"/>
    <property type="match status" value="2"/>
</dbReference>
<proteinExistence type="predicted"/>
<gene>
    <name evidence="3" type="primary">Dcdc2b</name>
    <name evidence="3" type="ORF">SERLUN_R09835</name>
</gene>
<evidence type="ECO:0000256" key="1">
    <source>
        <dbReference type="ARBA" id="ARBA00022737"/>
    </source>
</evidence>
<protein>
    <submittedName>
        <fullName evidence="3">DCD2B protein</fullName>
    </submittedName>
</protein>
<evidence type="ECO:0000313" key="4">
    <source>
        <dbReference type="Proteomes" id="UP000553648"/>
    </source>
</evidence>
<keyword evidence="4" id="KW-1185">Reference proteome</keyword>
<name>A0A7L1CPM2_9PASS</name>
<dbReference type="PROSITE" id="PS50309">
    <property type="entry name" value="DC"/>
    <property type="match status" value="2"/>
</dbReference>
<dbReference type="FunFam" id="3.10.20.230:FF:000004">
    <property type="entry name" value="Doublecortin domain containing 2"/>
    <property type="match status" value="1"/>
</dbReference>
<evidence type="ECO:0000313" key="3">
    <source>
        <dbReference type="EMBL" id="NXM65446.1"/>
    </source>
</evidence>
<dbReference type="PANTHER" id="PTHR23004:SF10">
    <property type="entry name" value="DOUBLECORTIN DOMAIN-CONTAINING PROTEIN 2B"/>
    <property type="match status" value="1"/>
</dbReference>
<feature type="domain" description="Doublecortin" evidence="2">
    <location>
        <begin position="10"/>
        <end position="51"/>
    </location>
</feature>
<reference evidence="3 4" key="1">
    <citation type="submission" date="2019-09" db="EMBL/GenBank/DDBJ databases">
        <title>Bird 10,000 Genomes (B10K) Project - Family phase.</title>
        <authorList>
            <person name="Zhang G."/>
        </authorList>
    </citation>
    <scope>NUCLEOTIDE SEQUENCE [LARGE SCALE GENOMIC DNA]</scope>
    <source>
        <strain evidence="3">B10K-DU-002-03</strain>
        <tissue evidence="3">Muscle</tissue>
    </source>
</reference>
<dbReference type="EMBL" id="VXBA01000152">
    <property type="protein sequence ID" value="NXM65446.1"/>
    <property type="molecule type" value="Genomic_DNA"/>
</dbReference>
<feature type="non-terminal residue" evidence="3">
    <location>
        <position position="1"/>
    </location>
</feature>
<feature type="domain" description="Doublecortin" evidence="2">
    <location>
        <begin position="121"/>
        <end position="203"/>
    </location>
</feature>
<comment type="caution">
    <text evidence="3">The sequence shown here is derived from an EMBL/GenBank/DDBJ whole genome shotgun (WGS) entry which is preliminary data.</text>
</comment>
<dbReference type="InterPro" id="IPR036572">
    <property type="entry name" value="Doublecortin_dom_sf"/>
</dbReference>
<accession>A0A7L1CPM2</accession>
<feature type="non-terminal residue" evidence="3">
    <location>
        <position position="219"/>
    </location>
</feature>
<dbReference type="OrthoDB" id="9202831at2759"/>
<organism evidence="3 4">
    <name type="scientific">Serilophus lunatus</name>
    <name type="common">silver-breasted broadbill</name>
    <dbReference type="NCBI Taxonomy" id="239386"/>
    <lineage>
        <taxon>Eukaryota</taxon>
        <taxon>Metazoa</taxon>
        <taxon>Chordata</taxon>
        <taxon>Craniata</taxon>
        <taxon>Vertebrata</taxon>
        <taxon>Euteleostomi</taxon>
        <taxon>Archelosauria</taxon>
        <taxon>Archosauria</taxon>
        <taxon>Dinosauria</taxon>
        <taxon>Saurischia</taxon>
        <taxon>Theropoda</taxon>
        <taxon>Coelurosauria</taxon>
        <taxon>Aves</taxon>
        <taxon>Neognathae</taxon>
        <taxon>Neoaves</taxon>
        <taxon>Telluraves</taxon>
        <taxon>Australaves</taxon>
        <taxon>Passeriformes</taxon>
        <taxon>Eurylaimidae</taxon>
        <taxon>Serilophus</taxon>
    </lineage>
</organism>
<dbReference type="SMART" id="SM00537">
    <property type="entry name" value="DCX"/>
    <property type="match status" value="2"/>
</dbReference>
<evidence type="ECO:0000259" key="2">
    <source>
        <dbReference type="PROSITE" id="PS50309"/>
    </source>
</evidence>
<dbReference type="Proteomes" id="UP000553648">
    <property type="component" value="Unassembled WGS sequence"/>
</dbReference>
<sequence length="219" mass="24380">MSSQGAAPARAVVIYHNGDCFFPGRRFLLTPRRFPTFEAFLDEVTRSLHTPVRPVRGSRDREAQKSWKTSSCCSRSYLNQGRKEPRGTKSEGLQVSGMCLAVLPISQSCGNTDHCHALGCSSCSVFRNGDLLSPPFPLVLPQRTSLEWDTFLATLTEKVDLSSGAVHKLCRLDGTPVSRGEELVDGHHYVAVGKEEYKHLPYWELLVPQDSVRRTLGYV</sequence>
<dbReference type="GO" id="GO:0005815">
    <property type="term" value="C:microtubule organizing center"/>
    <property type="evidence" value="ECO:0007669"/>
    <property type="project" value="TreeGrafter"/>
</dbReference>
<dbReference type="PANTHER" id="PTHR23004">
    <property type="entry name" value="DOUBLECORTIN DOMAIN CONTAINING 2"/>
    <property type="match status" value="1"/>
</dbReference>
<dbReference type="GO" id="GO:0035556">
    <property type="term" value="P:intracellular signal transduction"/>
    <property type="evidence" value="ECO:0007669"/>
    <property type="project" value="InterPro"/>
</dbReference>